<dbReference type="Gene3D" id="3.40.309.10">
    <property type="entry name" value="Aldehyde Dehydrogenase, Chain A, domain 2"/>
    <property type="match status" value="1"/>
</dbReference>
<feature type="domain" description="Aldehyde dehydrogenase" evidence="5">
    <location>
        <begin position="28"/>
        <end position="484"/>
    </location>
</feature>
<dbReference type="Gene3D" id="3.40.605.10">
    <property type="entry name" value="Aldehyde Dehydrogenase, Chain A, domain 1"/>
    <property type="match status" value="1"/>
</dbReference>
<dbReference type="PANTHER" id="PTHR11699">
    <property type="entry name" value="ALDEHYDE DEHYDROGENASE-RELATED"/>
    <property type="match status" value="1"/>
</dbReference>
<accession>A0ABR1W4J5</accession>
<comment type="caution">
    <text evidence="6">The sequence shown here is derived from an EMBL/GenBank/DDBJ whole genome shotgun (WGS) entry which is preliminary data.</text>
</comment>
<dbReference type="Proteomes" id="UP001446871">
    <property type="component" value="Unassembled WGS sequence"/>
</dbReference>
<organism evidence="6 7">
    <name type="scientific">Apiospora saccharicola</name>
    <dbReference type="NCBI Taxonomy" id="335842"/>
    <lineage>
        <taxon>Eukaryota</taxon>
        <taxon>Fungi</taxon>
        <taxon>Dikarya</taxon>
        <taxon>Ascomycota</taxon>
        <taxon>Pezizomycotina</taxon>
        <taxon>Sordariomycetes</taxon>
        <taxon>Xylariomycetidae</taxon>
        <taxon>Amphisphaeriales</taxon>
        <taxon>Apiosporaceae</taxon>
        <taxon>Apiospora</taxon>
    </lineage>
</organism>
<comment type="similarity">
    <text evidence="1">Belongs to the aldehyde dehydrogenase family.</text>
</comment>
<dbReference type="Pfam" id="PF00171">
    <property type="entry name" value="Aldedh"/>
    <property type="match status" value="1"/>
</dbReference>
<dbReference type="InterPro" id="IPR016163">
    <property type="entry name" value="Ald_DH_C"/>
</dbReference>
<dbReference type="EMBL" id="JAQQWM010000002">
    <property type="protein sequence ID" value="KAK8078404.1"/>
    <property type="molecule type" value="Genomic_DNA"/>
</dbReference>
<evidence type="ECO:0000256" key="4">
    <source>
        <dbReference type="ARBA" id="ARBA00049194"/>
    </source>
</evidence>
<comment type="catalytic activity">
    <reaction evidence="4">
        <text>an aldehyde + NAD(+) + H2O = a carboxylate + NADH + 2 H(+)</text>
        <dbReference type="Rhea" id="RHEA:16185"/>
        <dbReference type="ChEBI" id="CHEBI:15377"/>
        <dbReference type="ChEBI" id="CHEBI:15378"/>
        <dbReference type="ChEBI" id="CHEBI:17478"/>
        <dbReference type="ChEBI" id="CHEBI:29067"/>
        <dbReference type="ChEBI" id="CHEBI:57540"/>
        <dbReference type="ChEBI" id="CHEBI:57945"/>
        <dbReference type="EC" id="1.2.1.3"/>
    </reaction>
</comment>
<dbReference type="EC" id="1.2.1.3" evidence="3"/>
<dbReference type="PROSITE" id="PS00070">
    <property type="entry name" value="ALDEHYDE_DEHYDR_CYS"/>
    <property type="match status" value="1"/>
</dbReference>
<reference evidence="6 7" key="1">
    <citation type="submission" date="2023-01" db="EMBL/GenBank/DDBJ databases">
        <title>Analysis of 21 Apiospora genomes using comparative genomics revels a genus with tremendous synthesis potential of carbohydrate active enzymes and secondary metabolites.</title>
        <authorList>
            <person name="Sorensen T."/>
        </authorList>
    </citation>
    <scope>NUCLEOTIDE SEQUENCE [LARGE SCALE GENOMIC DNA]</scope>
    <source>
        <strain evidence="6 7">CBS 83171</strain>
    </source>
</reference>
<name>A0ABR1W4J5_9PEZI</name>
<gene>
    <name evidence="6" type="ORF">PG996_004574</name>
</gene>
<evidence type="ECO:0000256" key="1">
    <source>
        <dbReference type="ARBA" id="ARBA00009986"/>
    </source>
</evidence>
<dbReference type="InterPro" id="IPR016160">
    <property type="entry name" value="Ald_DH_CS_CYS"/>
</dbReference>
<dbReference type="InterPro" id="IPR016161">
    <property type="entry name" value="Ald_DH/histidinol_DH"/>
</dbReference>
<protein>
    <recommendedName>
        <fullName evidence="3">aldehyde dehydrogenase (NAD(+))</fullName>
        <ecNumber evidence="3">1.2.1.3</ecNumber>
    </recommendedName>
</protein>
<dbReference type="SUPFAM" id="SSF53720">
    <property type="entry name" value="ALDH-like"/>
    <property type="match status" value="1"/>
</dbReference>
<evidence type="ECO:0000313" key="6">
    <source>
        <dbReference type="EMBL" id="KAK8078404.1"/>
    </source>
</evidence>
<evidence type="ECO:0000256" key="2">
    <source>
        <dbReference type="ARBA" id="ARBA00023002"/>
    </source>
</evidence>
<keyword evidence="7" id="KW-1185">Reference proteome</keyword>
<proteinExistence type="inferred from homology"/>
<dbReference type="InterPro" id="IPR016162">
    <property type="entry name" value="Ald_DH_N"/>
</dbReference>
<sequence>MGANVPEPLSQVQFFNVIGGGPRGAAKGESHQVEDPRTEAALWDSPIASAQDLDDAVEAGHRAFRTWGKSTLAERAGVLNAVAKVLYDNDELLTSILMKETGKSRIMAHMEVQRAAFHYEYVSKEQLADEIQYEDDDLQIIGTHEPYGVIGAISPWNFPLILSSVKVASALATGNCVIIKPSPFTPYAILKFCELAQAVLPTGAGGGIFQALNGGADVGERMTRHPGIAHISFTGTIAVGQKIMASCAGTLKKVILELAGNDAAIVTDDVDVDAVAPKVALGCLLHAGQMCVASKRLYVHAARYDAFLAAFRAHLEKAYVATYEDADAPSVFGPLSNRPNFDRCRGFVEDCRKNGYEVITVGEDNSDGKKKGLWMAPTIIVNPPEDSLVVREEQFGPVVPIMKYEDEADVIARANLDNAGLGASIWCRDAERARKLARQLETGTVFINQPPQPHHAGYFAGQKLSGVGGELGKQGLLSYCQTKSLHIGKK</sequence>
<evidence type="ECO:0000259" key="5">
    <source>
        <dbReference type="Pfam" id="PF00171"/>
    </source>
</evidence>
<dbReference type="InterPro" id="IPR015590">
    <property type="entry name" value="Aldehyde_DH_dom"/>
</dbReference>
<evidence type="ECO:0000313" key="7">
    <source>
        <dbReference type="Proteomes" id="UP001446871"/>
    </source>
</evidence>
<keyword evidence="2" id="KW-0560">Oxidoreductase</keyword>
<evidence type="ECO:0000256" key="3">
    <source>
        <dbReference type="ARBA" id="ARBA00024226"/>
    </source>
</evidence>